<name>A0A5K3EN81_MESCO</name>
<evidence type="ECO:0000256" key="5">
    <source>
        <dbReference type="PIRNR" id="PIRNR005992"/>
    </source>
</evidence>
<feature type="domain" description="MHD" evidence="6">
    <location>
        <begin position="179"/>
        <end position="418"/>
    </location>
</feature>
<dbReference type="CDD" id="cd14837">
    <property type="entry name" value="AP3_Mu_N"/>
    <property type="match status" value="1"/>
</dbReference>
<dbReference type="InterPro" id="IPR036168">
    <property type="entry name" value="AP2_Mu_C_sf"/>
</dbReference>
<dbReference type="InterPro" id="IPR011012">
    <property type="entry name" value="Longin-like_dom_sf"/>
</dbReference>
<dbReference type="GO" id="GO:0030131">
    <property type="term" value="C:clathrin adaptor complex"/>
    <property type="evidence" value="ECO:0007669"/>
    <property type="project" value="UniProtKB-UniRule"/>
</dbReference>
<dbReference type="PRINTS" id="PR00314">
    <property type="entry name" value="CLATHRINADPT"/>
</dbReference>
<dbReference type="Gene3D" id="3.30.450.60">
    <property type="match status" value="1"/>
</dbReference>
<dbReference type="AlphaFoldDB" id="A0A5K3EN81"/>
<dbReference type="PROSITE" id="PS51072">
    <property type="entry name" value="MHD"/>
    <property type="match status" value="1"/>
</dbReference>
<dbReference type="GO" id="GO:0012505">
    <property type="term" value="C:endomembrane system"/>
    <property type="evidence" value="ECO:0007669"/>
    <property type="project" value="UniProtKB-SubCell"/>
</dbReference>
<dbReference type="SUPFAM" id="SSF49447">
    <property type="entry name" value="Second domain of Mu2 adaptin subunit (ap50) of ap2 adaptor"/>
    <property type="match status" value="1"/>
</dbReference>
<dbReference type="CDD" id="cd09252">
    <property type="entry name" value="AP-3_Mu3_Cterm"/>
    <property type="match status" value="1"/>
</dbReference>
<keyword evidence="3 5" id="KW-0653">Protein transport</keyword>
<evidence type="ECO:0000313" key="7">
    <source>
        <dbReference type="WBParaSite" id="MCU_001435-RC"/>
    </source>
</evidence>
<dbReference type="WBParaSite" id="MCU_001435-RC">
    <property type="protein sequence ID" value="MCU_001435-RC"/>
    <property type="gene ID" value="MCU_001435"/>
</dbReference>
<dbReference type="InterPro" id="IPR028565">
    <property type="entry name" value="MHD"/>
</dbReference>
<organism evidence="7">
    <name type="scientific">Mesocestoides corti</name>
    <name type="common">Flatworm</name>
    <dbReference type="NCBI Taxonomy" id="53468"/>
    <lineage>
        <taxon>Eukaryota</taxon>
        <taxon>Metazoa</taxon>
        <taxon>Spiralia</taxon>
        <taxon>Lophotrochozoa</taxon>
        <taxon>Platyhelminthes</taxon>
        <taxon>Cestoda</taxon>
        <taxon>Eucestoda</taxon>
        <taxon>Cyclophyllidea</taxon>
        <taxon>Mesocestoididae</taxon>
        <taxon>Mesocestoides</taxon>
    </lineage>
</organism>
<dbReference type="Pfam" id="PF01217">
    <property type="entry name" value="Clat_adaptor_s"/>
    <property type="match status" value="1"/>
</dbReference>
<accession>A0A5K3EN81</accession>
<sequence>MIRSLFIINKDREILIEKHWKSITPKSVLDSIYEGQSKLANPMKIPPVIESSNNIILINVQKNGVFFVAACAGEAPPLLIVEFLNQVIFIFEDYFGPLSESVILENIVYAFEILDEMLDNGFPLATESNILKELIKPPKFLRSITEAVTGRPAGGVVSTLPVGQLTNTRWRRAGVRYANNEAFFDVVERINAIIDRSGNVLLAEAEGSIDCVVHLSGMPDLTLSFNNSRPLEDVGLHPCVRYLRWEKQRILSFVPPDGKFRLFTYLIHNLSSISLPIALRHNIIIKGANSRIELSVSPKSTAGKPLEKVVVNVIMPPEVSSVNVTTSLGKSTFDATTKTLVWDVGLLETRSYPSLKGTITLQSGCTQASAAPLVTVQFEFPKTLVSGLRVARLDLHAENYKPYKGVKYLTTSGKFEVRV</sequence>
<dbReference type="InterPro" id="IPR022775">
    <property type="entry name" value="AP_mu_sigma_su"/>
</dbReference>
<reference evidence="7" key="1">
    <citation type="submission" date="2019-11" db="UniProtKB">
        <authorList>
            <consortium name="WormBaseParasite"/>
        </authorList>
    </citation>
    <scope>IDENTIFICATION</scope>
</reference>
<keyword evidence="4" id="KW-0472">Membrane</keyword>
<protein>
    <submittedName>
        <fullName evidence="7">MHD domain-containing protein</fullName>
    </submittedName>
</protein>
<dbReference type="GO" id="GO:0016192">
    <property type="term" value="P:vesicle-mediated transport"/>
    <property type="evidence" value="ECO:0007669"/>
    <property type="project" value="InterPro"/>
</dbReference>
<evidence type="ECO:0000256" key="2">
    <source>
        <dbReference type="ARBA" id="ARBA00022448"/>
    </source>
</evidence>
<comment type="subcellular location">
    <subcellularLocation>
        <location evidence="1">Endomembrane system</location>
    </subcellularLocation>
</comment>
<dbReference type="GO" id="GO:0006886">
    <property type="term" value="P:intracellular protein transport"/>
    <property type="evidence" value="ECO:0007669"/>
    <property type="project" value="UniProtKB-UniRule"/>
</dbReference>
<evidence type="ECO:0000259" key="6">
    <source>
        <dbReference type="PROSITE" id="PS51072"/>
    </source>
</evidence>
<dbReference type="SUPFAM" id="SSF64356">
    <property type="entry name" value="SNARE-like"/>
    <property type="match status" value="1"/>
</dbReference>
<dbReference type="InterPro" id="IPR001392">
    <property type="entry name" value="Clathrin_mu"/>
</dbReference>
<evidence type="ECO:0000256" key="4">
    <source>
        <dbReference type="ARBA" id="ARBA00023136"/>
    </source>
</evidence>
<dbReference type="Gene3D" id="2.60.40.1170">
    <property type="entry name" value="Mu homology domain, subdomain B"/>
    <property type="match status" value="2"/>
</dbReference>
<keyword evidence="2 5" id="KW-0813">Transport</keyword>
<evidence type="ECO:0000256" key="1">
    <source>
        <dbReference type="ARBA" id="ARBA00004308"/>
    </source>
</evidence>
<evidence type="ECO:0000256" key="3">
    <source>
        <dbReference type="ARBA" id="ARBA00022927"/>
    </source>
</evidence>
<proteinExistence type="inferred from homology"/>
<dbReference type="PIRSF" id="PIRSF005992">
    <property type="entry name" value="Clathrin_mu"/>
    <property type="match status" value="1"/>
</dbReference>
<comment type="similarity">
    <text evidence="5">Belongs to the adaptor complexes medium subunit family.</text>
</comment>
<dbReference type="PANTHER" id="PTHR10529">
    <property type="entry name" value="AP COMPLEX SUBUNIT MU"/>
    <property type="match status" value="1"/>
</dbReference>
<dbReference type="Pfam" id="PF00928">
    <property type="entry name" value="Adap_comp_sub"/>
    <property type="match status" value="1"/>
</dbReference>
<dbReference type="InterPro" id="IPR050431">
    <property type="entry name" value="Adaptor_comp_med_subunit"/>
</dbReference>